<name>A0A1X7FJR4_9PROT</name>
<evidence type="ECO:0000256" key="8">
    <source>
        <dbReference type="ARBA" id="ARBA00023136"/>
    </source>
</evidence>
<dbReference type="Pfam" id="PF00034">
    <property type="entry name" value="Cytochrom_C"/>
    <property type="match status" value="3"/>
</dbReference>
<feature type="binding site" description="covalent" evidence="9">
    <location>
        <position position="71"/>
    </location>
    <ligand>
        <name>heme c</name>
        <dbReference type="ChEBI" id="CHEBI:61717"/>
        <label>1</label>
    </ligand>
</feature>
<dbReference type="SUPFAM" id="SSF46626">
    <property type="entry name" value="Cytochrome c"/>
    <property type="match status" value="3"/>
</dbReference>
<feature type="binding site" description="axial binding residue" evidence="10">
    <location>
        <position position="347"/>
    </location>
    <ligand>
        <name>heme c</name>
        <dbReference type="ChEBI" id="CHEBI:61717"/>
        <label>3</label>
    </ligand>
    <ligandPart>
        <name>Fe</name>
        <dbReference type="ChEBI" id="CHEBI:18248"/>
    </ligandPart>
</feature>
<dbReference type="PANTHER" id="PTHR35008">
    <property type="entry name" value="BLL4482 PROTEIN-RELATED"/>
    <property type="match status" value="1"/>
</dbReference>
<dbReference type="Proteomes" id="UP000192936">
    <property type="component" value="Unassembled WGS sequence"/>
</dbReference>
<evidence type="ECO:0000259" key="12">
    <source>
        <dbReference type="PROSITE" id="PS51007"/>
    </source>
</evidence>
<protein>
    <submittedName>
        <fullName evidence="13">Cytochrome c, mono-and diheme variants</fullName>
    </submittedName>
</protein>
<feature type="transmembrane region" description="Helical" evidence="11">
    <location>
        <begin position="16"/>
        <end position="39"/>
    </location>
</feature>
<dbReference type="InterPro" id="IPR014353">
    <property type="entry name" value="Membr-bd_ADH_cyt_c"/>
</dbReference>
<organism evidence="13 14">
    <name type="scientific">Azospirillum oryzae</name>
    <dbReference type="NCBI Taxonomy" id="286727"/>
    <lineage>
        <taxon>Bacteria</taxon>
        <taxon>Pseudomonadati</taxon>
        <taxon>Pseudomonadota</taxon>
        <taxon>Alphaproteobacteria</taxon>
        <taxon>Rhodospirillales</taxon>
        <taxon>Azospirillaceae</taxon>
        <taxon>Azospirillum</taxon>
    </lineage>
</organism>
<evidence type="ECO:0000256" key="6">
    <source>
        <dbReference type="ARBA" id="ARBA00022737"/>
    </source>
</evidence>
<feature type="domain" description="Cytochrome c" evidence="12">
    <location>
        <begin position="330"/>
        <end position="417"/>
    </location>
</feature>
<keyword evidence="11" id="KW-1133">Transmembrane helix</keyword>
<dbReference type="PROSITE" id="PS51007">
    <property type="entry name" value="CYTC"/>
    <property type="match status" value="3"/>
</dbReference>
<feature type="binding site" description="covalent" evidence="9">
    <location>
        <position position="217"/>
    </location>
    <ligand>
        <name>heme c</name>
        <dbReference type="ChEBI" id="CHEBI:61717"/>
        <label>2</label>
    </ligand>
</feature>
<keyword evidence="8 11" id="KW-0472">Membrane</keyword>
<dbReference type="GO" id="GO:0005506">
    <property type="term" value="F:iron ion binding"/>
    <property type="evidence" value="ECO:0007669"/>
    <property type="project" value="InterPro"/>
</dbReference>
<keyword evidence="6" id="KW-0677">Repeat</keyword>
<keyword evidence="2" id="KW-1003">Cell membrane</keyword>
<dbReference type="InterPro" id="IPR009056">
    <property type="entry name" value="Cyt_c-like_dom"/>
</dbReference>
<accession>A0A1X7FJR4</accession>
<evidence type="ECO:0000256" key="10">
    <source>
        <dbReference type="PIRSR" id="PIRSR000018-51"/>
    </source>
</evidence>
<dbReference type="InterPro" id="IPR036909">
    <property type="entry name" value="Cyt_c-like_dom_sf"/>
</dbReference>
<evidence type="ECO:0000256" key="1">
    <source>
        <dbReference type="ARBA" id="ARBA00004236"/>
    </source>
</evidence>
<sequence>MKPTRWAGRAAGRRAVVGWAAGGALACLAGVGAFLGIAYRSGLPTVPTPKASDFPVELVSRGAALATIGDCIVCHTADGGAAYAGGRALATPFGTLYSTNITPDRETGIGGWSKEAFKRAMRDGVSRDGRHLYPALPYDHYRRVHDGDLDAIYAFLMTRPATSAPAKANELIFPLGFRPLLAGWKLLFLHQEEFTPRPDHDAVWNRGAYLAEGLGHCSGCHSPRNLAGAEETGGSAYSGGMAEGWVAPALNGAGPAAIPWTADSLFTYLRTGVEGRHGAAAGPMGPVVHGLSRAPESDVRAIATYIASLSADRTAPETPAPPDRTAEAAKANPAAAALFAGACAGCHEGGAPMMTQGRPGLSTVTALQLDRPDNAIRAILQGIHPPTGPAGPTMPPFAASLTDAQVADLAAYLRTRFSDRPAWTSLEAASATVRKEESQP</sequence>
<feature type="binding site" description="covalent" evidence="9">
    <location>
        <position position="220"/>
    </location>
    <ligand>
        <name>heme c</name>
        <dbReference type="ChEBI" id="CHEBI:61717"/>
        <label>2</label>
    </ligand>
</feature>
<feature type="binding site" description="covalent" evidence="9">
    <location>
        <position position="343"/>
    </location>
    <ligand>
        <name>heme c</name>
        <dbReference type="ChEBI" id="CHEBI:61717"/>
        <label>3</label>
    </ligand>
</feature>
<evidence type="ECO:0000313" key="14">
    <source>
        <dbReference type="Proteomes" id="UP000192936"/>
    </source>
</evidence>
<keyword evidence="4 10" id="KW-0479">Metal-binding</keyword>
<feature type="domain" description="Cytochrome c" evidence="12">
    <location>
        <begin position="202"/>
        <end position="310"/>
    </location>
</feature>
<feature type="binding site" description="covalent" evidence="9">
    <location>
        <position position="346"/>
    </location>
    <ligand>
        <name>heme c</name>
        <dbReference type="ChEBI" id="CHEBI:61717"/>
        <label>3</label>
    </ligand>
</feature>
<dbReference type="GO" id="GO:0016614">
    <property type="term" value="F:oxidoreductase activity, acting on CH-OH group of donors"/>
    <property type="evidence" value="ECO:0007669"/>
    <property type="project" value="InterPro"/>
</dbReference>
<dbReference type="GO" id="GO:0020037">
    <property type="term" value="F:heme binding"/>
    <property type="evidence" value="ECO:0007669"/>
    <property type="project" value="InterPro"/>
</dbReference>
<feature type="binding site" description="axial binding residue" evidence="10">
    <location>
        <position position="75"/>
    </location>
    <ligand>
        <name>heme c</name>
        <dbReference type="ChEBI" id="CHEBI:61717"/>
        <label>1</label>
    </ligand>
    <ligandPart>
        <name>Fe</name>
        <dbReference type="ChEBI" id="CHEBI:18248"/>
    </ligandPart>
</feature>
<dbReference type="InterPro" id="IPR051459">
    <property type="entry name" value="Cytochrome_c-type_DH"/>
</dbReference>
<dbReference type="RefSeq" id="WP_085086514.1">
    <property type="nucleotide sequence ID" value="NZ_FXAK01000005.1"/>
</dbReference>
<feature type="binding site" description="axial binding residue" evidence="10">
    <location>
        <position position="221"/>
    </location>
    <ligand>
        <name>heme c</name>
        <dbReference type="ChEBI" id="CHEBI:61717"/>
        <label>2</label>
    </ligand>
    <ligandPart>
        <name>Fe</name>
        <dbReference type="ChEBI" id="CHEBI:18248"/>
    </ligandPart>
</feature>
<keyword evidence="11" id="KW-0812">Transmembrane</keyword>
<evidence type="ECO:0000256" key="5">
    <source>
        <dbReference type="ARBA" id="ARBA00022729"/>
    </source>
</evidence>
<evidence type="ECO:0000256" key="11">
    <source>
        <dbReference type="SAM" id="Phobius"/>
    </source>
</evidence>
<evidence type="ECO:0000256" key="4">
    <source>
        <dbReference type="ARBA" id="ARBA00022723"/>
    </source>
</evidence>
<dbReference type="Gene3D" id="1.10.760.10">
    <property type="entry name" value="Cytochrome c-like domain"/>
    <property type="match status" value="3"/>
</dbReference>
<evidence type="ECO:0000256" key="2">
    <source>
        <dbReference type="ARBA" id="ARBA00022475"/>
    </source>
</evidence>
<dbReference type="PIRSF" id="PIRSF000018">
    <property type="entry name" value="Mb_ADH_cyt_c"/>
    <property type="match status" value="1"/>
</dbReference>
<evidence type="ECO:0000256" key="3">
    <source>
        <dbReference type="ARBA" id="ARBA00022617"/>
    </source>
</evidence>
<evidence type="ECO:0000256" key="7">
    <source>
        <dbReference type="ARBA" id="ARBA00023004"/>
    </source>
</evidence>
<keyword evidence="7 10" id="KW-0408">Iron</keyword>
<evidence type="ECO:0000313" key="13">
    <source>
        <dbReference type="EMBL" id="SMF53390.1"/>
    </source>
</evidence>
<comment type="cofactor">
    <cofactor evidence="9">
        <name>heme c</name>
        <dbReference type="ChEBI" id="CHEBI:61717"/>
    </cofactor>
    <text evidence="9">Binds 3 heme c groups covalently per subunit.</text>
</comment>
<dbReference type="OrthoDB" id="9811281at2"/>
<dbReference type="AlphaFoldDB" id="A0A1X7FJR4"/>
<feature type="domain" description="Cytochrome c" evidence="12">
    <location>
        <begin position="57"/>
        <end position="160"/>
    </location>
</feature>
<dbReference type="GO" id="GO:0005886">
    <property type="term" value="C:plasma membrane"/>
    <property type="evidence" value="ECO:0007669"/>
    <property type="project" value="UniProtKB-SubCell"/>
</dbReference>
<comment type="subcellular location">
    <subcellularLocation>
        <location evidence="1">Cell membrane</location>
    </subcellularLocation>
</comment>
<dbReference type="GO" id="GO:0009055">
    <property type="term" value="F:electron transfer activity"/>
    <property type="evidence" value="ECO:0007669"/>
    <property type="project" value="InterPro"/>
</dbReference>
<keyword evidence="3 9" id="KW-0349">Heme</keyword>
<dbReference type="EMBL" id="FXAK01000005">
    <property type="protein sequence ID" value="SMF53390.1"/>
    <property type="molecule type" value="Genomic_DNA"/>
</dbReference>
<keyword evidence="5" id="KW-0732">Signal</keyword>
<dbReference type="STRING" id="286727.SAMN02982917_2968"/>
<reference evidence="13 14" key="1">
    <citation type="submission" date="2017-04" db="EMBL/GenBank/DDBJ databases">
        <authorList>
            <person name="Afonso C.L."/>
            <person name="Miller P.J."/>
            <person name="Scott M.A."/>
            <person name="Spackman E."/>
            <person name="Goraichik I."/>
            <person name="Dimitrov K.M."/>
            <person name="Suarez D.L."/>
            <person name="Swayne D.E."/>
        </authorList>
    </citation>
    <scope>NUCLEOTIDE SEQUENCE [LARGE SCALE GENOMIC DNA]</scope>
    <source>
        <strain evidence="13 14">A2P</strain>
    </source>
</reference>
<dbReference type="PROSITE" id="PS51257">
    <property type="entry name" value="PROKAR_LIPOPROTEIN"/>
    <property type="match status" value="1"/>
</dbReference>
<evidence type="ECO:0000256" key="9">
    <source>
        <dbReference type="PIRSR" id="PIRSR000018-50"/>
    </source>
</evidence>
<dbReference type="PANTHER" id="PTHR35008:SF8">
    <property type="entry name" value="ALCOHOL DEHYDROGENASE CYTOCHROME C SUBUNIT"/>
    <property type="match status" value="1"/>
</dbReference>
<gene>
    <name evidence="13" type="ORF">SAMN02982917_2968</name>
</gene>
<proteinExistence type="predicted"/>
<feature type="binding site" description="covalent" evidence="9">
    <location>
        <position position="74"/>
    </location>
    <ligand>
        <name>heme c</name>
        <dbReference type="ChEBI" id="CHEBI:61717"/>
        <label>1</label>
    </ligand>
</feature>